<comment type="caution">
    <text evidence="1">The sequence shown here is derived from an EMBL/GenBank/DDBJ whole genome shotgun (WGS) entry which is preliminary data.</text>
</comment>
<evidence type="ECO:0000313" key="2">
    <source>
        <dbReference type="Proteomes" id="UP000287519"/>
    </source>
</evidence>
<protein>
    <recommendedName>
        <fullName evidence="3">DUF4286 family protein</fullName>
    </recommendedName>
</protein>
<dbReference type="EMBL" id="BHYM01000050">
    <property type="protein sequence ID" value="GCE42166.1"/>
    <property type="molecule type" value="Genomic_DNA"/>
</dbReference>
<accession>A0A402CEW1</accession>
<sequence length="106" mass="12139">MAKGLYLAFTHPHSPETETEMNEWYSTLHLPEVLALDGIESATRYRSIEHDSTYKYLAAYTLEGDLHAIVARLHAEGPNRTPTSSTRKDPGADFRLFEFVEQQRSR</sequence>
<name>A0A402CEW1_RHOWR</name>
<gene>
    <name evidence="1" type="ORF">Rhow_006105</name>
</gene>
<organism evidence="1 2">
    <name type="scientific">Rhodococcus wratislaviensis</name>
    <name type="common">Tsukamurella wratislaviensis</name>
    <dbReference type="NCBI Taxonomy" id="44752"/>
    <lineage>
        <taxon>Bacteria</taxon>
        <taxon>Bacillati</taxon>
        <taxon>Actinomycetota</taxon>
        <taxon>Actinomycetes</taxon>
        <taxon>Mycobacteriales</taxon>
        <taxon>Nocardiaceae</taxon>
        <taxon>Rhodococcus</taxon>
    </lineage>
</organism>
<keyword evidence="2" id="KW-1185">Reference proteome</keyword>
<dbReference type="OrthoDB" id="3481501at2"/>
<evidence type="ECO:0008006" key="3">
    <source>
        <dbReference type="Google" id="ProtNLM"/>
    </source>
</evidence>
<dbReference type="RefSeq" id="WP_124394150.1">
    <property type="nucleotide sequence ID" value="NZ_BHYM01000050.1"/>
</dbReference>
<dbReference type="AlphaFoldDB" id="A0A402CEW1"/>
<dbReference type="Proteomes" id="UP000287519">
    <property type="component" value="Unassembled WGS sequence"/>
</dbReference>
<evidence type="ECO:0000313" key="1">
    <source>
        <dbReference type="EMBL" id="GCE42166.1"/>
    </source>
</evidence>
<reference evidence="1 2" key="1">
    <citation type="submission" date="2018-11" db="EMBL/GenBank/DDBJ databases">
        <title>Microbial catabolism of amino acid.</title>
        <authorList>
            <person name="Hibi M."/>
            <person name="Ogawa J."/>
        </authorList>
    </citation>
    <scope>NUCLEOTIDE SEQUENCE [LARGE SCALE GENOMIC DNA]</scope>
    <source>
        <strain evidence="1 2">C31-06</strain>
    </source>
</reference>
<proteinExistence type="predicted"/>